<feature type="region of interest" description="Disordered" evidence="7">
    <location>
        <begin position="348"/>
        <end position="367"/>
    </location>
</feature>
<feature type="transmembrane region" description="Helical" evidence="8">
    <location>
        <begin position="43"/>
        <end position="64"/>
    </location>
</feature>
<comment type="subcellular location">
    <subcellularLocation>
        <location evidence="1">Cell membrane</location>
        <topology evidence="1">Multi-pass membrane protein</topology>
    </subcellularLocation>
</comment>
<dbReference type="EMBL" id="JAZHFV010000006">
    <property type="protein sequence ID" value="MEX4008983.1"/>
    <property type="molecule type" value="Genomic_DNA"/>
</dbReference>
<accession>A0ABV3WXU1</accession>
<keyword evidence="5 8" id="KW-1133">Transmembrane helix</keyword>
<feature type="transmembrane region" description="Helical" evidence="8">
    <location>
        <begin position="70"/>
        <end position="87"/>
    </location>
</feature>
<feature type="transmembrane region" description="Helical" evidence="8">
    <location>
        <begin position="99"/>
        <end position="122"/>
    </location>
</feature>
<gene>
    <name evidence="9" type="ORF">V1479_16860</name>
</gene>
<dbReference type="Proteomes" id="UP001559025">
    <property type="component" value="Unassembled WGS sequence"/>
</dbReference>
<protein>
    <submittedName>
        <fullName evidence="9">MraY family glycosyltransferase</fullName>
        <ecNumber evidence="9">2.7.8.-</ecNumber>
    </submittedName>
</protein>
<evidence type="ECO:0000256" key="2">
    <source>
        <dbReference type="ARBA" id="ARBA00022475"/>
    </source>
</evidence>
<dbReference type="Pfam" id="PF00953">
    <property type="entry name" value="Glycos_transf_4"/>
    <property type="match status" value="1"/>
</dbReference>
<evidence type="ECO:0000256" key="5">
    <source>
        <dbReference type="ARBA" id="ARBA00022989"/>
    </source>
</evidence>
<keyword evidence="3 9" id="KW-0808">Transferase</keyword>
<dbReference type="GO" id="GO:0016740">
    <property type="term" value="F:transferase activity"/>
    <property type="evidence" value="ECO:0007669"/>
    <property type="project" value="UniProtKB-KW"/>
</dbReference>
<evidence type="ECO:0000256" key="4">
    <source>
        <dbReference type="ARBA" id="ARBA00022692"/>
    </source>
</evidence>
<feature type="transmembrane region" description="Helical" evidence="8">
    <location>
        <begin position="237"/>
        <end position="259"/>
    </location>
</feature>
<keyword evidence="6 8" id="KW-0472">Membrane</keyword>
<dbReference type="InterPro" id="IPR000715">
    <property type="entry name" value="Glycosyl_transferase_4"/>
</dbReference>
<keyword evidence="10" id="KW-1185">Reference proteome</keyword>
<feature type="transmembrane region" description="Helical" evidence="8">
    <location>
        <begin position="291"/>
        <end position="311"/>
    </location>
</feature>
<name>A0ABV3WXU1_9HYPH</name>
<keyword evidence="4 8" id="KW-0812">Transmembrane</keyword>
<proteinExistence type="predicted"/>
<evidence type="ECO:0000256" key="8">
    <source>
        <dbReference type="SAM" id="Phobius"/>
    </source>
</evidence>
<comment type="caution">
    <text evidence="9">The sequence shown here is derived from an EMBL/GenBank/DDBJ whole genome shotgun (WGS) entry which is preliminary data.</text>
</comment>
<evidence type="ECO:0000313" key="9">
    <source>
        <dbReference type="EMBL" id="MEX4008983.1"/>
    </source>
</evidence>
<feature type="transmembrane region" description="Helical" evidence="8">
    <location>
        <begin position="212"/>
        <end position="231"/>
    </location>
</feature>
<organism evidence="9 10">
    <name type="scientific">Neoaquamicrobium sediminum</name>
    <dbReference type="NCBI Taxonomy" id="1849104"/>
    <lineage>
        <taxon>Bacteria</taxon>
        <taxon>Pseudomonadati</taxon>
        <taxon>Pseudomonadota</taxon>
        <taxon>Alphaproteobacteria</taxon>
        <taxon>Hyphomicrobiales</taxon>
        <taxon>Phyllobacteriaceae</taxon>
        <taxon>Neoaquamicrobium</taxon>
    </lineage>
</organism>
<dbReference type="CDD" id="cd06853">
    <property type="entry name" value="GT_WecA_like"/>
    <property type="match status" value="1"/>
</dbReference>
<evidence type="ECO:0000256" key="1">
    <source>
        <dbReference type="ARBA" id="ARBA00004651"/>
    </source>
</evidence>
<evidence type="ECO:0000256" key="6">
    <source>
        <dbReference type="ARBA" id="ARBA00023136"/>
    </source>
</evidence>
<sequence>MPNLYAHLLNAILTTVLLIEVMRRVAPGFRLVDLPDLRKQHEGAVPLCGGLAIFGAFLITALGFDGHHEVPWYMAAGIGILVLTGAADDRWGLRAATRLVIQLCAALLLILPGMSLSIHLGYVGELPVLLSPLLGGALALVFLVGSVNAINMLDGIDGLAGASVAAALFWLALIAAHVGDTDVVLQALVLLAATIGFLVFNMRHPWRSKASVFLGDAGSAMLGAFLAYFVVRLSTGSSVAFVSALWILVIPFMDTLSLIMRRIAARRSPFSPDRMHLHHLLVDRGMPHAQAAVLIAGVSALCGAIGYFGILFGVPDILMALGLAIPVAAHVAAVTALTGAGRSSNVQPAGNAGFVRRDTPPVMGGGQ</sequence>
<reference evidence="9 10" key="1">
    <citation type="submission" date="2024-01" db="EMBL/GenBank/DDBJ databases">
        <title>New evidence supports the origin of RcGTA from prophage.</title>
        <authorList>
            <person name="Xu Y."/>
            <person name="Liu B."/>
            <person name="Chen F."/>
        </authorList>
    </citation>
    <scope>NUCLEOTIDE SEQUENCE [LARGE SCALE GENOMIC DNA]</scope>
    <source>
        <strain evidence="9 10">CBW1107-2</strain>
    </source>
</reference>
<feature type="transmembrane region" description="Helical" evidence="8">
    <location>
        <begin position="183"/>
        <end position="200"/>
    </location>
</feature>
<evidence type="ECO:0000256" key="7">
    <source>
        <dbReference type="SAM" id="MobiDB-lite"/>
    </source>
</evidence>
<dbReference type="PANTHER" id="PTHR22926">
    <property type="entry name" value="PHOSPHO-N-ACETYLMURAMOYL-PENTAPEPTIDE-TRANSFERASE"/>
    <property type="match status" value="1"/>
</dbReference>
<dbReference type="PANTHER" id="PTHR22926:SF3">
    <property type="entry name" value="UNDECAPRENYL-PHOSPHATE ALPHA-N-ACETYLGLUCOSAMINYL 1-PHOSPHATE TRANSFERASE"/>
    <property type="match status" value="1"/>
</dbReference>
<evidence type="ECO:0000256" key="3">
    <source>
        <dbReference type="ARBA" id="ARBA00022679"/>
    </source>
</evidence>
<evidence type="ECO:0000313" key="10">
    <source>
        <dbReference type="Proteomes" id="UP001559025"/>
    </source>
</evidence>
<feature type="transmembrane region" description="Helical" evidence="8">
    <location>
        <begin position="128"/>
        <end position="147"/>
    </location>
</feature>
<dbReference type="EC" id="2.7.8.-" evidence="9"/>
<feature type="transmembrane region" description="Helical" evidence="8">
    <location>
        <begin position="317"/>
        <end position="337"/>
    </location>
</feature>
<dbReference type="RefSeq" id="WP_368803968.1">
    <property type="nucleotide sequence ID" value="NZ_JAZHFV010000006.1"/>
</dbReference>
<feature type="transmembrane region" description="Helical" evidence="8">
    <location>
        <begin position="6"/>
        <end position="22"/>
    </location>
</feature>
<feature type="transmembrane region" description="Helical" evidence="8">
    <location>
        <begin position="159"/>
        <end position="177"/>
    </location>
</feature>
<keyword evidence="2" id="KW-1003">Cell membrane</keyword>